<dbReference type="GO" id="GO:0003723">
    <property type="term" value="F:RNA binding"/>
    <property type="evidence" value="ECO:0007669"/>
    <property type="project" value="TreeGrafter"/>
</dbReference>
<name>A0A8B8BGT5_CRAVI</name>
<protein>
    <submittedName>
        <fullName evidence="6">Ribonuclease P protein subunit p30-like</fullName>
    </submittedName>
</protein>
<dbReference type="PANTHER" id="PTHR13031:SF0">
    <property type="entry name" value="RIBONUCLEASE P PROTEIN SUBUNIT P30"/>
    <property type="match status" value="1"/>
</dbReference>
<evidence type="ECO:0000256" key="2">
    <source>
        <dbReference type="ARBA" id="ARBA00007331"/>
    </source>
</evidence>
<evidence type="ECO:0000313" key="6">
    <source>
        <dbReference type="RefSeq" id="XP_022302019.1"/>
    </source>
</evidence>
<comment type="similarity">
    <text evidence="2">Belongs to the eukaryotic/archaeal RNase P protein component 3 family.</text>
</comment>
<accession>A0A8B8BGT5</accession>
<feature type="region of interest" description="Disordered" evidence="4">
    <location>
        <begin position="270"/>
        <end position="290"/>
    </location>
</feature>
<dbReference type="AlphaFoldDB" id="A0A8B8BGT5"/>
<dbReference type="RefSeq" id="XP_022302019.1">
    <property type="nucleotide sequence ID" value="XM_022446311.1"/>
</dbReference>
<dbReference type="GO" id="GO:0005655">
    <property type="term" value="C:nucleolar ribonuclease P complex"/>
    <property type="evidence" value="ECO:0007669"/>
    <property type="project" value="TreeGrafter"/>
</dbReference>
<dbReference type="GO" id="GO:0008033">
    <property type="term" value="P:tRNA processing"/>
    <property type="evidence" value="ECO:0007669"/>
    <property type="project" value="UniProtKB-KW"/>
</dbReference>
<dbReference type="InterPro" id="IPR016195">
    <property type="entry name" value="Pol/histidinol_Pase-like"/>
</dbReference>
<reference evidence="6" key="1">
    <citation type="submission" date="2025-08" db="UniProtKB">
        <authorList>
            <consortium name="RefSeq"/>
        </authorList>
    </citation>
    <scope>IDENTIFICATION</scope>
    <source>
        <tissue evidence="6">Whole sample</tissue>
    </source>
</reference>
<dbReference type="Proteomes" id="UP000694844">
    <property type="component" value="Chromosome 8"/>
</dbReference>
<dbReference type="SUPFAM" id="SSF89550">
    <property type="entry name" value="PHP domain-like"/>
    <property type="match status" value="1"/>
</dbReference>
<dbReference type="InterPro" id="IPR002738">
    <property type="entry name" value="RNase_P_p30"/>
</dbReference>
<proteinExistence type="inferred from homology"/>
<dbReference type="OrthoDB" id="17948at2759"/>
<evidence type="ECO:0000256" key="1">
    <source>
        <dbReference type="ARBA" id="ARBA00004123"/>
    </source>
</evidence>
<keyword evidence="5" id="KW-1185">Reference proteome</keyword>
<dbReference type="Pfam" id="PF01876">
    <property type="entry name" value="RNase_P_p30"/>
    <property type="match status" value="1"/>
</dbReference>
<evidence type="ECO:0000313" key="5">
    <source>
        <dbReference type="Proteomes" id="UP000694844"/>
    </source>
</evidence>
<dbReference type="GeneID" id="111110009"/>
<evidence type="ECO:0000256" key="4">
    <source>
        <dbReference type="SAM" id="MobiDB-lite"/>
    </source>
</evidence>
<keyword evidence="3" id="KW-0819">tRNA processing</keyword>
<dbReference type="Gene3D" id="3.20.20.140">
    <property type="entry name" value="Metal-dependent hydrolases"/>
    <property type="match status" value="1"/>
</dbReference>
<dbReference type="PANTHER" id="PTHR13031">
    <property type="entry name" value="RIBONUCLEASE P SUBUNIT P30"/>
    <property type="match status" value="1"/>
</dbReference>
<comment type="subcellular location">
    <subcellularLocation>
        <location evidence="1">Nucleus</location>
    </subcellularLocation>
</comment>
<evidence type="ECO:0000256" key="3">
    <source>
        <dbReference type="ARBA" id="ARBA00022694"/>
    </source>
</evidence>
<organism evidence="5 6">
    <name type="scientific">Crassostrea virginica</name>
    <name type="common">Eastern oyster</name>
    <dbReference type="NCBI Taxonomy" id="6565"/>
    <lineage>
        <taxon>Eukaryota</taxon>
        <taxon>Metazoa</taxon>
        <taxon>Spiralia</taxon>
        <taxon>Lophotrochozoa</taxon>
        <taxon>Mollusca</taxon>
        <taxon>Bivalvia</taxon>
        <taxon>Autobranchia</taxon>
        <taxon>Pteriomorphia</taxon>
        <taxon>Ostreida</taxon>
        <taxon>Ostreoidea</taxon>
        <taxon>Ostreidae</taxon>
        <taxon>Crassostrea</taxon>
    </lineage>
</organism>
<sequence length="290" mass="32044">MSYADLSVLNCDRKTLLGKIGLAVKLGYEVIAIDIVHTPSKITTKKKKKQKDPNAQADEGVIKASTIKLTDEELKSLQVDNRRVKILSRVTLEITDSDQLQYLTSPEVQGYDIVAVRPTSSDIFAKVTKYTNLDIIQLEMEKNVKIITPGGLSEGIQKGIHFEIQYGPALRDSSIKKYLISNSQLLANFSKSKNIIISSGAERAIELRGPHDVANLGLLFGLDESQAKNAVTRSCRNVLLHAEERRSLKAVIALSSGDLPEDQKWVKDKLSEIDASDATNEPSPKKMKTK</sequence>
<dbReference type="KEGG" id="cvn:111110009"/>
<gene>
    <name evidence="6" type="primary">LOC111110009</name>
</gene>